<reference evidence="2 3" key="1">
    <citation type="submission" date="2020-12" db="EMBL/GenBank/DDBJ databases">
        <title>FDA dAtabase for Regulatory Grade micrObial Sequences (FDA-ARGOS): Supporting development and validation of Infectious Disease Dx tests.</title>
        <authorList>
            <person name="Sproer C."/>
            <person name="Gronow S."/>
            <person name="Severitt S."/>
            <person name="Schroder I."/>
            <person name="Tallon L."/>
            <person name="Sadzewicz L."/>
            <person name="Zhao X."/>
            <person name="Boylan J."/>
            <person name="Ott S."/>
            <person name="Bowen H."/>
            <person name="Vavikolanu K."/>
            <person name="Mehta A."/>
            <person name="Aluvathingal J."/>
            <person name="Nadendla S."/>
            <person name="Lowell S."/>
            <person name="Myers T."/>
            <person name="Yan Y."/>
            <person name="Sichtig H."/>
        </authorList>
    </citation>
    <scope>NUCLEOTIDE SEQUENCE [LARGE SCALE GENOMIC DNA]</scope>
    <source>
        <strain evidence="2 3">FDAARGOS_986</strain>
    </source>
</reference>
<gene>
    <name evidence="2" type="ORF">I6H43_08125</name>
</gene>
<accession>A0A7T4ACQ1</accession>
<dbReference type="Proteomes" id="UP000595481">
    <property type="component" value="Chromosome"/>
</dbReference>
<evidence type="ECO:0000313" key="2">
    <source>
        <dbReference type="EMBL" id="QQB21475.1"/>
    </source>
</evidence>
<evidence type="ECO:0000256" key="1">
    <source>
        <dbReference type="SAM" id="Phobius"/>
    </source>
</evidence>
<keyword evidence="1" id="KW-0812">Transmembrane</keyword>
<dbReference type="RefSeq" id="WP_042030309.1">
    <property type="nucleotide sequence ID" value="NZ_CAWMFX010000015.1"/>
</dbReference>
<dbReference type="EMBL" id="CP066092">
    <property type="protein sequence ID" value="QQB21475.1"/>
    <property type="molecule type" value="Genomic_DNA"/>
</dbReference>
<name>A0A7T4ACQ1_AERJA</name>
<dbReference type="GeneID" id="69551239"/>
<sequence length="68" mass="7522">MNWVVRGVMLLAGLVVLVWGHDQEYGIWSLGFLLAAWMMLEPRLKPALILLPVAGLTGVVALLWQHTG</sequence>
<feature type="transmembrane region" description="Helical" evidence="1">
    <location>
        <begin position="44"/>
        <end position="64"/>
    </location>
</feature>
<organism evidence="2 3">
    <name type="scientific">Aeromonas jandaei</name>
    <dbReference type="NCBI Taxonomy" id="650"/>
    <lineage>
        <taxon>Bacteria</taxon>
        <taxon>Pseudomonadati</taxon>
        <taxon>Pseudomonadota</taxon>
        <taxon>Gammaproteobacteria</taxon>
        <taxon>Aeromonadales</taxon>
        <taxon>Aeromonadaceae</taxon>
        <taxon>Aeromonas</taxon>
    </lineage>
</organism>
<proteinExistence type="predicted"/>
<keyword evidence="1" id="KW-0472">Membrane</keyword>
<keyword evidence="3" id="KW-1185">Reference proteome</keyword>
<keyword evidence="1" id="KW-1133">Transmembrane helix</keyword>
<evidence type="ECO:0000313" key="3">
    <source>
        <dbReference type="Proteomes" id="UP000595481"/>
    </source>
</evidence>
<protein>
    <submittedName>
        <fullName evidence="2">Uncharacterized protein</fullName>
    </submittedName>
</protein>